<evidence type="ECO:0000313" key="2">
    <source>
        <dbReference type="EMBL" id="OSD06457.1"/>
    </source>
</evidence>
<dbReference type="EMBL" id="KZ084090">
    <property type="protein sequence ID" value="OSD06457.1"/>
    <property type="molecule type" value="Genomic_DNA"/>
</dbReference>
<dbReference type="Proteomes" id="UP000193067">
    <property type="component" value="Unassembled WGS sequence"/>
</dbReference>
<organism evidence="2 3">
    <name type="scientific">Trametes coccinea (strain BRFM310)</name>
    <name type="common">Pycnoporus coccineus</name>
    <dbReference type="NCBI Taxonomy" id="1353009"/>
    <lineage>
        <taxon>Eukaryota</taxon>
        <taxon>Fungi</taxon>
        <taxon>Dikarya</taxon>
        <taxon>Basidiomycota</taxon>
        <taxon>Agaricomycotina</taxon>
        <taxon>Agaricomycetes</taxon>
        <taxon>Polyporales</taxon>
        <taxon>Polyporaceae</taxon>
        <taxon>Trametes</taxon>
    </lineage>
</organism>
<name>A0A1Y2IZH1_TRAC3</name>
<dbReference type="AlphaFoldDB" id="A0A1Y2IZH1"/>
<protein>
    <submittedName>
        <fullName evidence="2">Uncharacterized protein</fullName>
    </submittedName>
</protein>
<feature type="compositionally biased region" description="Basic and acidic residues" evidence="1">
    <location>
        <begin position="22"/>
        <end position="47"/>
    </location>
</feature>
<proteinExistence type="predicted"/>
<gene>
    <name evidence="2" type="ORF">PYCCODRAFT_933344</name>
</gene>
<feature type="region of interest" description="Disordered" evidence="1">
    <location>
        <begin position="18"/>
        <end position="47"/>
    </location>
</feature>
<evidence type="ECO:0000256" key="1">
    <source>
        <dbReference type="SAM" id="MobiDB-lite"/>
    </source>
</evidence>
<accession>A0A1Y2IZH1</accession>
<keyword evidence="3" id="KW-1185">Reference proteome</keyword>
<evidence type="ECO:0000313" key="3">
    <source>
        <dbReference type="Proteomes" id="UP000193067"/>
    </source>
</evidence>
<reference evidence="2 3" key="1">
    <citation type="journal article" date="2015" name="Biotechnol. Biofuels">
        <title>Enhanced degradation of softwood versus hardwood by the white-rot fungus Pycnoporus coccineus.</title>
        <authorList>
            <person name="Couturier M."/>
            <person name="Navarro D."/>
            <person name="Chevret D."/>
            <person name="Henrissat B."/>
            <person name="Piumi F."/>
            <person name="Ruiz-Duenas F.J."/>
            <person name="Martinez A.T."/>
            <person name="Grigoriev I.V."/>
            <person name="Riley R."/>
            <person name="Lipzen A."/>
            <person name="Berrin J.G."/>
            <person name="Master E.R."/>
            <person name="Rosso M.N."/>
        </authorList>
    </citation>
    <scope>NUCLEOTIDE SEQUENCE [LARGE SCALE GENOMIC DNA]</scope>
    <source>
        <strain evidence="2 3">BRFM310</strain>
    </source>
</reference>
<sequence length="154" mass="17205">MRKRSCAVVEAQSASEMAACAGRDEPQSRLSSGRERTRGEIGREGGGREQHRVWRAAGWSYASPALLKLSIDSRAQLSAFRACSVLTSHHALECRHIGYRKRLPRPISTSDNFAARRERYKLAASRIRCAKTQVLYAAALQISRQSMAVKAHMY</sequence>